<dbReference type="GO" id="GO:0016747">
    <property type="term" value="F:acyltransferase activity, transferring groups other than amino-acyl groups"/>
    <property type="evidence" value="ECO:0007669"/>
    <property type="project" value="InterPro"/>
</dbReference>
<dbReference type="Pfam" id="PF00583">
    <property type="entry name" value="Acetyltransf_1"/>
    <property type="match status" value="1"/>
</dbReference>
<evidence type="ECO:0000313" key="4">
    <source>
        <dbReference type="Proteomes" id="UP000039046"/>
    </source>
</evidence>
<feature type="region of interest" description="Disordered" evidence="1">
    <location>
        <begin position="95"/>
        <end position="141"/>
    </location>
</feature>
<gene>
    <name evidence="3" type="ORF">VHEMI07668</name>
</gene>
<evidence type="ECO:0000256" key="1">
    <source>
        <dbReference type="SAM" id="MobiDB-lite"/>
    </source>
</evidence>
<dbReference type="SUPFAM" id="SSF55729">
    <property type="entry name" value="Acyl-CoA N-acyltransferases (Nat)"/>
    <property type="match status" value="1"/>
</dbReference>
<evidence type="ECO:0000259" key="2">
    <source>
        <dbReference type="PROSITE" id="PS51186"/>
    </source>
</evidence>
<dbReference type="InterPro" id="IPR052523">
    <property type="entry name" value="Trichothecene_AcTrans"/>
</dbReference>
<keyword evidence="4" id="KW-1185">Reference proteome</keyword>
<dbReference type="InterPro" id="IPR000182">
    <property type="entry name" value="GNAT_dom"/>
</dbReference>
<protein>
    <recommendedName>
        <fullName evidence="2">N-acetyltransferase domain-containing protein</fullName>
    </recommendedName>
</protein>
<proteinExistence type="predicted"/>
<dbReference type="CDD" id="cd04301">
    <property type="entry name" value="NAT_SF"/>
    <property type="match status" value="1"/>
</dbReference>
<dbReference type="AlphaFoldDB" id="A0A0A1TNB8"/>
<sequence length="261" mass="28802">MSFSIVPVTVDDVTVLAKISGSAMEKDRQTEMKALAEDPFDMEAYTLESLPGLLLHPRVAIVKAVDYETGEVMGMCQWGFRGFAPNEMPVLEGQPKRVDDAKKPAEADAPEDAPREETTAEAEEKTKSEPEPTKQGKDKVKDLVALTDADLDAWMEEQMPEGTRCLYIVGLTVSPKFQGRGVGSALLKWGTSVCDANGVFAWVHSSMGAWQMYQKSGFEVVRTLDVDLDVYAPCPPPGEGEGAKWGIYTFYYMKYLPKKVD</sequence>
<feature type="domain" description="N-acetyltransferase" evidence="2">
    <location>
        <begin position="88"/>
        <end position="237"/>
    </location>
</feature>
<dbReference type="EMBL" id="CDHN01000004">
    <property type="protein sequence ID" value="CEJ91987.1"/>
    <property type="molecule type" value="Genomic_DNA"/>
</dbReference>
<evidence type="ECO:0000313" key="3">
    <source>
        <dbReference type="EMBL" id="CEJ91987.1"/>
    </source>
</evidence>
<name>A0A0A1TNB8_9HYPO</name>
<reference evidence="3 4" key="1">
    <citation type="journal article" date="2015" name="Genome Announc.">
        <title>Draft Genome Sequence and Gene Annotation of the Entomopathogenic Fungus Verticillium hemipterigenum.</title>
        <authorList>
            <person name="Horn F."/>
            <person name="Habel A."/>
            <person name="Scharf D.H."/>
            <person name="Dworschak J."/>
            <person name="Brakhage A.A."/>
            <person name="Guthke R."/>
            <person name="Hertweck C."/>
            <person name="Linde J."/>
        </authorList>
    </citation>
    <scope>NUCLEOTIDE SEQUENCE [LARGE SCALE GENOMIC DNA]</scope>
</reference>
<organism evidence="3 4">
    <name type="scientific">[Torrubiella] hemipterigena</name>
    <dbReference type="NCBI Taxonomy" id="1531966"/>
    <lineage>
        <taxon>Eukaryota</taxon>
        <taxon>Fungi</taxon>
        <taxon>Dikarya</taxon>
        <taxon>Ascomycota</taxon>
        <taxon>Pezizomycotina</taxon>
        <taxon>Sordariomycetes</taxon>
        <taxon>Hypocreomycetidae</taxon>
        <taxon>Hypocreales</taxon>
        <taxon>Clavicipitaceae</taxon>
        <taxon>Clavicipitaceae incertae sedis</taxon>
        <taxon>'Torrubiella' clade</taxon>
    </lineage>
</organism>
<dbReference type="OrthoDB" id="410198at2759"/>
<dbReference type="Gene3D" id="3.40.630.30">
    <property type="match status" value="1"/>
</dbReference>
<dbReference type="Proteomes" id="UP000039046">
    <property type="component" value="Unassembled WGS sequence"/>
</dbReference>
<dbReference type="HOGENOM" id="CLU_060131_6_1_1"/>
<accession>A0A0A1TNB8</accession>
<dbReference type="PANTHER" id="PTHR42791:SF1">
    <property type="entry name" value="N-ACETYLTRANSFERASE DOMAIN-CONTAINING PROTEIN"/>
    <property type="match status" value="1"/>
</dbReference>
<dbReference type="PROSITE" id="PS51186">
    <property type="entry name" value="GNAT"/>
    <property type="match status" value="1"/>
</dbReference>
<dbReference type="STRING" id="1531966.A0A0A1TNB8"/>
<dbReference type="PANTHER" id="PTHR42791">
    <property type="entry name" value="GNAT FAMILY ACETYLTRANSFERASE"/>
    <property type="match status" value="1"/>
</dbReference>
<dbReference type="InterPro" id="IPR016181">
    <property type="entry name" value="Acyl_CoA_acyltransferase"/>
</dbReference>